<name>A0A4R1R484_HYDET</name>
<accession>A0A4R1R484</accession>
<dbReference type="Proteomes" id="UP000295008">
    <property type="component" value="Unassembled WGS sequence"/>
</dbReference>
<reference evidence="2 3" key="1">
    <citation type="submission" date="2019-03" db="EMBL/GenBank/DDBJ databases">
        <title>Genomic Encyclopedia of Type Strains, Phase IV (KMG-IV): sequencing the most valuable type-strain genomes for metagenomic binning, comparative biology and taxonomic classification.</title>
        <authorList>
            <person name="Goeker M."/>
        </authorList>
    </citation>
    <scope>NUCLEOTIDE SEQUENCE [LARGE SCALE GENOMIC DNA]</scope>
    <source>
        <strain evidence="2 3">LX-B</strain>
    </source>
</reference>
<evidence type="ECO:0000313" key="2">
    <source>
        <dbReference type="EMBL" id="TCL60296.1"/>
    </source>
</evidence>
<keyword evidence="1" id="KW-1133">Transmembrane helix</keyword>
<feature type="transmembrane region" description="Helical" evidence="1">
    <location>
        <begin position="59"/>
        <end position="79"/>
    </location>
</feature>
<dbReference type="RefSeq" id="WP_132016415.1">
    <property type="nucleotide sequence ID" value="NZ_SLUN01000036.1"/>
</dbReference>
<sequence>MRTSSHAENIYGIDSVSPNGYNDSDRLWFELIFSPHAGPKLLNPEENLLSARICSYKTFFIVFAIAMLFLNMAFIGLFASRELTSDSDVIRLYADLVESIQTITHGHERSSLYALLSSLKNIVGKIKKLCPIESNSDLAKGSAAQNDGVAILVILLFAIFYLLSRTCSEKPAASHRFTKFFVVEK</sequence>
<evidence type="ECO:0000313" key="3">
    <source>
        <dbReference type="Proteomes" id="UP000295008"/>
    </source>
</evidence>
<keyword evidence="3" id="KW-1185">Reference proteome</keyword>
<protein>
    <submittedName>
        <fullName evidence="2">Uncharacterized protein</fullName>
    </submittedName>
</protein>
<comment type="caution">
    <text evidence="2">The sequence shown here is derived from an EMBL/GenBank/DDBJ whole genome shotgun (WGS) entry which is preliminary data.</text>
</comment>
<dbReference type="EMBL" id="SLUN01000036">
    <property type="protein sequence ID" value="TCL60296.1"/>
    <property type="molecule type" value="Genomic_DNA"/>
</dbReference>
<keyword evidence="1" id="KW-0472">Membrane</keyword>
<evidence type="ECO:0000256" key="1">
    <source>
        <dbReference type="SAM" id="Phobius"/>
    </source>
</evidence>
<organism evidence="2 3">
    <name type="scientific">Hydrogenispora ethanolica</name>
    <dbReference type="NCBI Taxonomy" id="1082276"/>
    <lineage>
        <taxon>Bacteria</taxon>
        <taxon>Bacillati</taxon>
        <taxon>Bacillota</taxon>
        <taxon>Hydrogenispora</taxon>
    </lineage>
</organism>
<gene>
    <name evidence="2" type="ORF">EDC14_103649</name>
</gene>
<proteinExistence type="predicted"/>
<keyword evidence="1" id="KW-0812">Transmembrane</keyword>
<dbReference type="AlphaFoldDB" id="A0A4R1R484"/>
<feature type="transmembrane region" description="Helical" evidence="1">
    <location>
        <begin position="148"/>
        <end position="164"/>
    </location>
</feature>